<keyword evidence="2" id="KW-0689">Ribosomal protein</keyword>
<dbReference type="PANTHER" id="PTHR10715">
    <property type="entry name" value="60S RIBOSOMAL PROTEIN L6"/>
    <property type="match status" value="1"/>
</dbReference>
<reference evidence="5" key="1">
    <citation type="submission" date="2021-09" db="EMBL/GenBank/DDBJ databases">
        <authorList>
            <consortium name="AG Swart"/>
            <person name="Singh M."/>
            <person name="Singh A."/>
            <person name="Seah K."/>
            <person name="Emmerich C."/>
        </authorList>
    </citation>
    <scope>NUCLEOTIDE SEQUENCE</scope>
    <source>
        <strain evidence="5">ATCC30299</strain>
    </source>
</reference>
<dbReference type="InterPro" id="IPR008991">
    <property type="entry name" value="Translation_prot_SH3-like_sf"/>
</dbReference>
<dbReference type="AlphaFoldDB" id="A0AAU9JTF3"/>
<dbReference type="GO" id="GO:0000027">
    <property type="term" value="P:ribosomal large subunit assembly"/>
    <property type="evidence" value="ECO:0007669"/>
    <property type="project" value="TreeGrafter"/>
</dbReference>
<dbReference type="GO" id="GO:0002181">
    <property type="term" value="P:cytoplasmic translation"/>
    <property type="evidence" value="ECO:0007669"/>
    <property type="project" value="TreeGrafter"/>
</dbReference>
<dbReference type="FunFam" id="2.30.30.30:FF:000014">
    <property type="entry name" value="60S ribosomal protein L6"/>
    <property type="match status" value="1"/>
</dbReference>
<dbReference type="SUPFAM" id="SSF50104">
    <property type="entry name" value="Translation proteins SH3-like domain"/>
    <property type="match status" value="1"/>
</dbReference>
<evidence type="ECO:0000313" key="6">
    <source>
        <dbReference type="Proteomes" id="UP001162131"/>
    </source>
</evidence>
<feature type="region of interest" description="Disordered" evidence="4">
    <location>
        <begin position="1"/>
        <end position="24"/>
    </location>
</feature>
<dbReference type="Gene3D" id="2.30.30.30">
    <property type="match status" value="1"/>
</dbReference>
<dbReference type="InterPro" id="IPR014722">
    <property type="entry name" value="Rib_uL2_dom2"/>
</dbReference>
<name>A0AAU9JTF3_9CILI</name>
<dbReference type="GO" id="GO:0003735">
    <property type="term" value="F:structural constituent of ribosome"/>
    <property type="evidence" value="ECO:0007669"/>
    <property type="project" value="InterPro"/>
</dbReference>
<evidence type="ECO:0000313" key="5">
    <source>
        <dbReference type="EMBL" id="CAG9329640.1"/>
    </source>
</evidence>
<dbReference type="GO" id="GO:0022625">
    <property type="term" value="C:cytosolic large ribosomal subunit"/>
    <property type="evidence" value="ECO:0007669"/>
    <property type="project" value="TreeGrafter"/>
</dbReference>
<protein>
    <recommendedName>
        <fullName evidence="7">60S ribosomal protein L6</fullName>
    </recommendedName>
</protein>
<evidence type="ECO:0000256" key="2">
    <source>
        <dbReference type="ARBA" id="ARBA00022980"/>
    </source>
</evidence>
<proteinExistence type="inferred from homology"/>
<feature type="compositionally biased region" description="Basic and acidic residues" evidence="4">
    <location>
        <begin position="1"/>
        <end position="21"/>
    </location>
</feature>
<keyword evidence="6" id="KW-1185">Reference proteome</keyword>
<dbReference type="CDD" id="cd13156">
    <property type="entry name" value="KOW_RPL6"/>
    <property type="match status" value="1"/>
</dbReference>
<sequence>MVKWYPTEDFKKTKTREEQKPTRLRGGITPGQVLILLAGKHQGKRVVFLKQLESGLLLVTGPYKLNGVALKRIPQAYTVPTSTKIDITGLDTSSINDAFFAKEKKKAAKSEEQFFVAKPAKKEVPEFKKAAQKNLDSSIVSAISDPLVKKYLSTKFRLRNGMYPHLLKF</sequence>
<dbReference type="PANTHER" id="PTHR10715:SF0">
    <property type="entry name" value="LARGE RIBOSOMAL SUBUNIT PROTEIN EL6"/>
    <property type="match status" value="1"/>
</dbReference>
<evidence type="ECO:0000256" key="4">
    <source>
        <dbReference type="SAM" id="MobiDB-lite"/>
    </source>
</evidence>
<comment type="similarity">
    <text evidence="1">Belongs to the eukaryotic ribosomal protein eL6 family.</text>
</comment>
<keyword evidence="3" id="KW-0687">Ribonucleoprotein</keyword>
<accession>A0AAU9JTF3</accession>
<dbReference type="GO" id="GO:0003723">
    <property type="term" value="F:RNA binding"/>
    <property type="evidence" value="ECO:0007669"/>
    <property type="project" value="TreeGrafter"/>
</dbReference>
<dbReference type="InterPro" id="IPR041997">
    <property type="entry name" value="Ribosomal_eL6_KOW"/>
</dbReference>
<dbReference type="InterPro" id="IPR000915">
    <property type="entry name" value="60S_ribosomal_eL6"/>
</dbReference>
<evidence type="ECO:0000256" key="3">
    <source>
        <dbReference type="ARBA" id="ARBA00023274"/>
    </source>
</evidence>
<gene>
    <name evidence="5" type="ORF">BSTOLATCC_MIC49267</name>
</gene>
<dbReference type="Proteomes" id="UP001162131">
    <property type="component" value="Unassembled WGS sequence"/>
</dbReference>
<evidence type="ECO:0008006" key="7">
    <source>
        <dbReference type="Google" id="ProtNLM"/>
    </source>
</evidence>
<organism evidence="5 6">
    <name type="scientific">Blepharisma stoltei</name>
    <dbReference type="NCBI Taxonomy" id="1481888"/>
    <lineage>
        <taxon>Eukaryota</taxon>
        <taxon>Sar</taxon>
        <taxon>Alveolata</taxon>
        <taxon>Ciliophora</taxon>
        <taxon>Postciliodesmatophora</taxon>
        <taxon>Heterotrichea</taxon>
        <taxon>Heterotrichida</taxon>
        <taxon>Blepharismidae</taxon>
        <taxon>Blepharisma</taxon>
    </lineage>
</organism>
<dbReference type="Pfam" id="PF01159">
    <property type="entry name" value="Ribosomal_L6e"/>
    <property type="match status" value="1"/>
</dbReference>
<evidence type="ECO:0000256" key="1">
    <source>
        <dbReference type="ARBA" id="ARBA00010592"/>
    </source>
</evidence>
<dbReference type="EMBL" id="CAJZBQ010000048">
    <property type="protein sequence ID" value="CAG9329640.1"/>
    <property type="molecule type" value="Genomic_DNA"/>
</dbReference>
<comment type="caution">
    <text evidence="5">The sequence shown here is derived from an EMBL/GenBank/DDBJ whole genome shotgun (WGS) entry which is preliminary data.</text>
</comment>